<evidence type="ECO:0000256" key="1">
    <source>
        <dbReference type="ARBA" id="ARBA00022801"/>
    </source>
</evidence>
<accession>A0ABQ4MH48</accession>
<evidence type="ECO:0000313" key="7">
    <source>
        <dbReference type="Proteomes" id="UP000679992"/>
    </source>
</evidence>
<keyword evidence="3 4" id="KW-0443">Lipid metabolism</keyword>
<evidence type="ECO:0000259" key="5">
    <source>
        <dbReference type="PROSITE" id="PS51635"/>
    </source>
</evidence>
<keyword evidence="1 4" id="KW-0378">Hydrolase</keyword>
<dbReference type="Proteomes" id="UP000679992">
    <property type="component" value="Unassembled WGS sequence"/>
</dbReference>
<evidence type="ECO:0000256" key="3">
    <source>
        <dbReference type="ARBA" id="ARBA00023098"/>
    </source>
</evidence>
<dbReference type="InterPro" id="IPR050301">
    <property type="entry name" value="NTE"/>
</dbReference>
<sequence length="279" mass="32103">MPSLVLEGGTLRPIFSAGVMDALLDHDLMFPYCIGVSAGISNGISYISKQKRRNLEIMEKYRHDRRYIGYRNFLKSRSLFGLDFVFGEIPAKLIPFDTLTYRNYTGRLLVGVTNAHTGMAEYMDGMEADERWTMLRATCAIPLVFPAIELNGQKYYDGGLSDPIPIRKAIADGNDKHLIVLTQPKGYRKSFSKRNTHVARLLRRKYPNLEEVLLTRHERYNETVAFCEQLEREGRAIILRPETPLDSFEKDIGKLRETCQQGYELANGRIEDIRRLFEI</sequence>
<dbReference type="InterPro" id="IPR045943">
    <property type="entry name" value="DUF6363"/>
</dbReference>
<keyword evidence="7" id="KW-1185">Reference proteome</keyword>
<name>A0ABQ4MH48_9BACL</name>
<dbReference type="InterPro" id="IPR002641">
    <property type="entry name" value="PNPLA_dom"/>
</dbReference>
<dbReference type="EMBL" id="BOSL01000017">
    <property type="protein sequence ID" value="GIP55282.1"/>
    <property type="molecule type" value="Genomic_DNA"/>
</dbReference>
<dbReference type="PANTHER" id="PTHR14226:SF25">
    <property type="entry name" value="PHOSPHOESTERASE"/>
    <property type="match status" value="1"/>
</dbReference>
<organism evidence="6 7">
    <name type="scientific">Paenibacillus vini</name>
    <dbReference type="NCBI Taxonomy" id="1476024"/>
    <lineage>
        <taxon>Bacteria</taxon>
        <taxon>Bacillati</taxon>
        <taxon>Bacillota</taxon>
        <taxon>Bacilli</taxon>
        <taxon>Bacillales</taxon>
        <taxon>Paenibacillaceae</taxon>
        <taxon>Paenibacillus</taxon>
    </lineage>
</organism>
<keyword evidence="2 4" id="KW-0442">Lipid degradation</keyword>
<dbReference type="SUPFAM" id="SSF52151">
    <property type="entry name" value="FabD/lysophospholipase-like"/>
    <property type="match status" value="1"/>
</dbReference>
<evidence type="ECO:0000256" key="2">
    <source>
        <dbReference type="ARBA" id="ARBA00022963"/>
    </source>
</evidence>
<dbReference type="PROSITE" id="PS51635">
    <property type="entry name" value="PNPLA"/>
    <property type="match status" value="1"/>
</dbReference>
<protein>
    <submittedName>
        <fullName evidence="6">Patatin family protein</fullName>
    </submittedName>
</protein>
<feature type="domain" description="PNPLA" evidence="5">
    <location>
        <begin position="4"/>
        <end position="170"/>
    </location>
</feature>
<dbReference type="Pfam" id="PF19890">
    <property type="entry name" value="DUF6363"/>
    <property type="match status" value="1"/>
</dbReference>
<gene>
    <name evidence="6" type="ORF">J42TS3_43170</name>
</gene>
<feature type="active site" description="Proton acceptor" evidence="4">
    <location>
        <position position="157"/>
    </location>
</feature>
<reference evidence="6 7" key="1">
    <citation type="submission" date="2021-03" db="EMBL/GenBank/DDBJ databases">
        <title>Antimicrobial resistance genes in bacteria isolated from Japanese honey, and their potential for conferring macrolide and lincosamide resistance in the American foulbrood pathogen Paenibacillus larvae.</title>
        <authorList>
            <person name="Okamoto M."/>
            <person name="Kumagai M."/>
            <person name="Kanamori H."/>
            <person name="Takamatsu D."/>
        </authorList>
    </citation>
    <scope>NUCLEOTIDE SEQUENCE [LARGE SCALE GENOMIC DNA]</scope>
    <source>
        <strain evidence="6 7">J42TS3</strain>
    </source>
</reference>
<dbReference type="PANTHER" id="PTHR14226">
    <property type="entry name" value="NEUROPATHY TARGET ESTERASE/SWISS CHEESE D.MELANOGASTER"/>
    <property type="match status" value="1"/>
</dbReference>
<feature type="short sequence motif" description="DGA/G" evidence="4">
    <location>
        <begin position="157"/>
        <end position="159"/>
    </location>
</feature>
<dbReference type="Gene3D" id="3.40.1090.10">
    <property type="entry name" value="Cytosolic phospholipase A2 catalytic domain"/>
    <property type="match status" value="1"/>
</dbReference>
<feature type="short sequence motif" description="GXSXG" evidence="4">
    <location>
        <begin position="35"/>
        <end position="39"/>
    </location>
</feature>
<dbReference type="CDD" id="cd07208">
    <property type="entry name" value="Pat_hypo_Ecoli_yjju_like"/>
    <property type="match status" value="1"/>
</dbReference>
<dbReference type="RefSeq" id="WP_211021030.1">
    <property type="nucleotide sequence ID" value="NZ_BOSL01000017.1"/>
</dbReference>
<feature type="active site" description="Nucleophile" evidence="4">
    <location>
        <position position="37"/>
    </location>
</feature>
<dbReference type="InterPro" id="IPR037483">
    <property type="entry name" value="YjjU-like"/>
</dbReference>
<dbReference type="Pfam" id="PF01734">
    <property type="entry name" value="Patatin"/>
    <property type="match status" value="1"/>
</dbReference>
<evidence type="ECO:0000256" key="4">
    <source>
        <dbReference type="PROSITE-ProRule" id="PRU01161"/>
    </source>
</evidence>
<dbReference type="InterPro" id="IPR016035">
    <property type="entry name" value="Acyl_Trfase/lysoPLipase"/>
</dbReference>
<proteinExistence type="predicted"/>
<comment type="caution">
    <text evidence="4">Lacks conserved residue(s) required for the propagation of feature annotation.</text>
</comment>
<evidence type="ECO:0000313" key="6">
    <source>
        <dbReference type="EMBL" id="GIP55282.1"/>
    </source>
</evidence>
<comment type="caution">
    <text evidence="6">The sequence shown here is derived from an EMBL/GenBank/DDBJ whole genome shotgun (WGS) entry which is preliminary data.</text>
</comment>